<evidence type="ECO:0000256" key="2">
    <source>
        <dbReference type="ARBA" id="ARBA00022475"/>
    </source>
</evidence>
<accession>A0A6A1QET2</accession>
<dbReference type="GO" id="GO:0004994">
    <property type="term" value="F:somatostatin receptor activity"/>
    <property type="evidence" value="ECO:0007669"/>
    <property type="project" value="InterPro"/>
</dbReference>
<dbReference type="InterPro" id="IPR017452">
    <property type="entry name" value="GPCR_Rhodpsn_7TM"/>
</dbReference>
<feature type="domain" description="G-protein coupled receptors family 1 profile" evidence="12">
    <location>
        <begin position="1"/>
        <end position="74"/>
    </location>
</feature>
<proteinExistence type="predicted"/>
<dbReference type="PRINTS" id="PR00246">
    <property type="entry name" value="SOMATOSTATNR"/>
</dbReference>
<dbReference type="SUPFAM" id="SSF81321">
    <property type="entry name" value="Family A G protein-coupled receptor-like"/>
    <property type="match status" value="1"/>
</dbReference>
<evidence type="ECO:0000256" key="8">
    <source>
        <dbReference type="ARBA" id="ARBA00023170"/>
    </source>
</evidence>
<comment type="caution">
    <text evidence="13">The sequence shown here is derived from an EMBL/GenBank/DDBJ whole genome shotgun (WGS) entry which is preliminary data.</text>
</comment>
<gene>
    <name evidence="13" type="ORF">E2I00_018429</name>
</gene>
<dbReference type="OrthoDB" id="6076970at2759"/>
<dbReference type="Pfam" id="PF00001">
    <property type="entry name" value="7tm_1"/>
    <property type="match status" value="1"/>
</dbReference>
<evidence type="ECO:0000259" key="12">
    <source>
        <dbReference type="PROSITE" id="PS50262"/>
    </source>
</evidence>
<evidence type="ECO:0000256" key="6">
    <source>
        <dbReference type="ARBA" id="ARBA00023136"/>
    </source>
</evidence>
<dbReference type="PANTHER" id="PTHR24229:SF35">
    <property type="entry name" value="SOMATOSTATIN RECEPTOR TYPE 4"/>
    <property type="match status" value="1"/>
</dbReference>
<dbReference type="AlphaFoldDB" id="A0A6A1QET2"/>
<evidence type="ECO:0000313" key="13">
    <source>
        <dbReference type="EMBL" id="KAB0406217.1"/>
    </source>
</evidence>
<feature type="transmembrane region" description="Helical" evidence="11">
    <location>
        <begin position="20"/>
        <end position="38"/>
    </location>
</feature>
<dbReference type="GO" id="GO:0042923">
    <property type="term" value="F:neuropeptide binding"/>
    <property type="evidence" value="ECO:0007669"/>
    <property type="project" value="TreeGrafter"/>
</dbReference>
<dbReference type="InterPro" id="IPR000276">
    <property type="entry name" value="GPCR_Rhodpsn"/>
</dbReference>
<keyword evidence="9" id="KW-0325">Glycoprotein</keyword>
<name>A0A6A1QET2_BALPH</name>
<dbReference type="PRINTS" id="PR00590">
    <property type="entry name" value="SOMATOSTTN4R"/>
</dbReference>
<evidence type="ECO:0000256" key="11">
    <source>
        <dbReference type="SAM" id="Phobius"/>
    </source>
</evidence>
<keyword evidence="5" id="KW-0297">G-protein coupled receptor</keyword>
<keyword evidence="10" id="KW-0807">Transducer</keyword>
<evidence type="ECO:0000256" key="10">
    <source>
        <dbReference type="ARBA" id="ARBA00023224"/>
    </source>
</evidence>
<keyword evidence="7" id="KW-1015">Disulfide bond</keyword>
<evidence type="ECO:0000313" key="14">
    <source>
        <dbReference type="Proteomes" id="UP000437017"/>
    </source>
</evidence>
<evidence type="ECO:0000256" key="1">
    <source>
        <dbReference type="ARBA" id="ARBA00004651"/>
    </source>
</evidence>
<keyword evidence="3 11" id="KW-0812">Transmembrane</keyword>
<dbReference type="GO" id="GO:0043005">
    <property type="term" value="C:neuron projection"/>
    <property type="evidence" value="ECO:0007669"/>
    <property type="project" value="TreeGrafter"/>
</dbReference>
<evidence type="ECO:0000256" key="4">
    <source>
        <dbReference type="ARBA" id="ARBA00022989"/>
    </source>
</evidence>
<keyword evidence="8" id="KW-0675">Receptor</keyword>
<dbReference type="Gene3D" id="1.20.1070.10">
    <property type="entry name" value="Rhodopsin 7-helix transmembrane proteins"/>
    <property type="match status" value="1"/>
</dbReference>
<keyword evidence="14" id="KW-1185">Reference proteome</keyword>
<dbReference type="Proteomes" id="UP000437017">
    <property type="component" value="Unassembled WGS sequence"/>
</dbReference>
<dbReference type="GO" id="GO:0071385">
    <property type="term" value="P:cellular response to glucocorticoid stimulus"/>
    <property type="evidence" value="ECO:0007669"/>
    <property type="project" value="TreeGrafter"/>
</dbReference>
<dbReference type="PROSITE" id="PS50262">
    <property type="entry name" value="G_PROTEIN_RECEP_F1_2"/>
    <property type="match status" value="1"/>
</dbReference>
<dbReference type="PRINTS" id="PR00237">
    <property type="entry name" value="GPCRRHODOPSN"/>
</dbReference>
<comment type="subcellular location">
    <subcellularLocation>
        <location evidence="1">Cell membrane</location>
        <topology evidence="1">Multi-pass membrane protein</topology>
    </subcellularLocation>
</comment>
<evidence type="ECO:0000256" key="9">
    <source>
        <dbReference type="ARBA" id="ARBA00023180"/>
    </source>
</evidence>
<evidence type="ECO:0000256" key="3">
    <source>
        <dbReference type="ARBA" id="ARBA00022692"/>
    </source>
</evidence>
<dbReference type="EMBL" id="SGJD01000216">
    <property type="protein sequence ID" value="KAB0406217.1"/>
    <property type="molecule type" value="Genomic_DNA"/>
</dbReference>
<feature type="transmembrane region" description="Helical" evidence="11">
    <location>
        <begin position="58"/>
        <end position="77"/>
    </location>
</feature>
<organism evidence="13 14">
    <name type="scientific">Balaenoptera physalus</name>
    <name type="common">Fin whale</name>
    <name type="synonym">Balaena physalus</name>
    <dbReference type="NCBI Taxonomy" id="9770"/>
    <lineage>
        <taxon>Eukaryota</taxon>
        <taxon>Metazoa</taxon>
        <taxon>Chordata</taxon>
        <taxon>Craniata</taxon>
        <taxon>Vertebrata</taxon>
        <taxon>Euteleostomi</taxon>
        <taxon>Mammalia</taxon>
        <taxon>Eutheria</taxon>
        <taxon>Laurasiatheria</taxon>
        <taxon>Artiodactyla</taxon>
        <taxon>Whippomorpha</taxon>
        <taxon>Cetacea</taxon>
        <taxon>Mysticeti</taxon>
        <taxon>Balaenopteridae</taxon>
        <taxon>Balaenoptera</taxon>
    </lineage>
</organism>
<dbReference type="InterPro" id="IPR000586">
    <property type="entry name" value="Somatstn_rcpt"/>
</dbReference>
<reference evidence="13 14" key="1">
    <citation type="journal article" date="2019" name="PLoS ONE">
        <title>Genomic analyses reveal an absence of contemporary introgressive admixture between fin whales and blue whales, despite known hybrids.</title>
        <authorList>
            <person name="Westbury M.V."/>
            <person name="Petersen B."/>
            <person name="Lorenzen E.D."/>
        </authorList>
    </citation>
    <scope>NUCLEOTIDE SEQUENCE [LARGE SCALE GENOMIC DNA]</scope>
    <source>
        <strain evidence="13">FinWhale-01</strain>
    </source>
</reference>
<evidence type="ECO:0000256" key="5">
    <source>
        <dbReference type="ARBA" id="ARBA00023040"/>
    </source>
</evidence>
<keyword evidence="4 11" id="KW-1133">Transmembrane helix</keyword>
<sequence>MRALALPAGWQQRKRSEKKITWLVLMVVAVFVLCWLPFYTVQLLNFSVTGLDATVNHVSLILSHANSCANPILYGFLSENFRRSFQRILCLRCCLLDASGGSSLV</sequence>
<protein>
    <recommendedName>
        <fullName evidence="12">G-protein coupled receptors family 1 profile domain-containing protein</fullName>
    </recommendedName>
</protein>
<evidence type="ECO:0000256" key="7">
    <source>
        <dbReference type="ARBA" id="ARBA00023157"/>
    </source>
</evidence>
<dbReference type="PANTHER" id="PTHR24229">
    <property type="entry name" value="NEUROPEPTIDES RECEPTOR"/>
    <property type="match status" value="1"/>
</dbReference>
<keyword evidence="2" id="KW-1003">Cell membrane</keyword>
<keyword evidence="6 11" id="KW-0472">Membrane</keyword>
<dbReference type="GO" id="GO:0005886">
    <property type="term" value="C:plasma membrane"/>
    <property type="evidence" value="ECO:0007669"/>
    <property type="project" value="UniProtKB-SubCell"/>
</dbReference>
<dbReference type="InterPro" id="IPR001512">
    <property type="entry name" value="Somatstn_rcpt_4"/>
</dbReference>